<evidence type="ECO:0000259" key="6">
    <source>
        <dbReference type="Pfam" id="PF02837"/>
    </source>
</evidence>
<dbReference type="InterPro" id="IPR006102">
    <property type="entry name" value="Ig-like_GH2"/>
</dbReference>
<organism evidence="8 9">
    <name type="scientific">Dactylosporangium roseum</name>
    <dbReference type="NCBI Taxonomy" id="47989"/>
    <lineage>
        <taxon>Bacteria</taxon>
        <taxon>Bacillati</taxon>
        <taxon>Actinomycetota</taxon>
        <taxon>Actinomycetes</taxon>
        <taxon>Micromonosporales</taxon>
        <taxon>Micromonosporaceae</taxon>
        <taxon>Dactylosporangium</taxon>
    </lineage>
</organism>
<evidence type="ECO:0000259" key="4">
    <source>
        <dbReference type="Pfam" id="PF00703"/>
    </source>
</evidence>
<dbReference type="InterPro" id="IPR036156">
    <property type="entry name" value="Beta-gal/glucu_dom_sf"/>
</dbReference>
<dbReference type="Pfam" id="PF02836">
    <property type="entry name" value="Glyco_hydro_2_C"/>
    <property type="match status" value="1"/>
</dbReference>
<evidence type="ECO:0000259" key="5">
    <source>
        <dbReference type="Pfam" id="PF02836"/>
    </source>
</evidence>
<dbReference type="InterPro" id="IPR006104">
    <property type="entry name" value="Glyco_hydro_2_N"/>
</dbReference>
<dbReference type="InterPro" id="IPR008979">
    <property type="entry name" value="Galactose-bd-like_sf"/>
</dbReference>
<dbReference type="InterPro" id="IPR032311">
    <property type="entry name" value="DUF4982"/>
</dbReference>
<evidence type="ECO:0000259" key="7">
    <source>
        <dbReference type="Pfam" id="PF16355"/>
    </source>
</evidence>
<dbReference type="InterPro" id="IPR006103">
    <property type="entry name" value="Glyco_hydro_2_cat"/>
</dbReference>
<dbReference type="Pfam" id="PF02837">
    <property type="entry name" value="Glyco_hydro_2_N"/>
    <property type="match status" value="1"/>
</dbReference>
<dbReference type="PANTHER" id="PTHR42732">
    <property type="entry name" value="BETA-GALACTOSIDASE"/>
    <property type="match status" value="1"/>
</dbReference>
<protein>
    <submittedName>
        <fullName evidence="8">Beta galactosidase jelly roll domain-containing protein</fullName>
    </submittedName>
</protein>
<dbReference type="InterPro" id="IPR013783">
    <property type="entry name" value="Ig-like_fold"/>
</dbReference>
<keyword evidence="2" id="KW-0378">Hydrolase</keyword>
<dbReference type="Proteomes" id="UP001058271">
    <property type="component" value="Chromosome"/>
</dbReference>
<dbReference type="PANTHER" id="PTHR42732:SF1">
    <property type="entry name" value="BETA-MANNOSIDASE"/>
    <property type="match status" value="1"/>
</dbReference>
<comment type="similarity">
    <text evidence="1">Belongs to the glycosyl hydrolase 2 family.</text>
</comment>
<dbReference type="InterPro" id="IPR017853">
    <property type="entry name" value="GH"/>
</dbReference>
<evidence type="ECO:0000256" key="3">
    <source>
        <dbReference type="ARBA" id="ARBA00023295"/>
    </source>
</evidence>
<feature type="domain" description="Glycosyl hydrolases family 2 sugar binding" evidence="6">
    <location>
        <begin position="80"/>
        <end position="180"/>
    </location>
</feature>
<dbReference type="Pfam" id="PF00703">
    <property type="entry name" value="Glyco_hydro_2"/>
    <property type="match status" value="1"/>
</dbReference>
<dbReference type="Pfam" id="PF16355">
    <property type="entry name" value="DUF4982"/>
    <property type="match status" value="1"/>
</dbReference>
<gene>
    <name evidence="8" type="ORF">Drose_37250</name>
</gene>
<dbReference type="SUPFAM" id="SSF49303">
    <property type="entry name" value="beta-Galactosidase/glucuronidase domain"/>
    <property type="match status" value="1"/>
</dbReference>
<dbReference type="Gene3D" id="3.20.20.80">
    <property type="entry name" value="Glycosidases"/>
    <property type="match status" value="1"/>
</dbReference>
<evidence type="ECO:0000256" key="2">
    <source>
        <dbReference type="ARBA" id="ARBA00022801"/>
    </source>
</evidence>
<evidence type="ECO:0000256" key="1">
    <source>
        <dbReference type="ARBA" id="ARBA00007401"/>
    </source>
</evidence>
<dbReference type="InterPro" id="IPR051913">
    <property type="entry name" value="GH2_Domain-Containing"/>
</dbReference>
<evidence type="ECO:0000313" key="8">
    <source>
        <dbReference type="EMBL" id="UWZ36592.1"/>
    </source>
</evidence>
<keyword evidence="3" id="KW-0326">Glycosidase</keyword>
<dbReference type="EMBL" id="CP073721">
    <property type="protein sequence ID" value="UWZ36592.1"/>
    <property type="molecule type" value="Genomic_DNA"/>
</dbReference>
<dbReference type="Gene3D" id="2.60.40.10">
    <property type="entry name" value="Immunoglobulins"/>
    <property type="match status" value="2"/>
</dbReference>
<dbReference type="RefSeq" id="WP_260725935.1">
    <property type="nucleotide sequence ID" value="NZ_BAAABS010000093.1"/>
</dbReference>
<name>A0ABY5Z541_9ACTN</name>
<feature type="domain" description="Glycoside hydrolase family 2 immunoglobulin-like beta-sandwich" evidence="4">
    <location>
        <begin position="196"/>
        <end position="303"/>
    </location>
</feature>
<reference evidence="8" key="1">
    <citation type="submission" date="2021-04" db="EMBL/GenBank/DDBJ databases">
        <title>Biosynthetic gene clusters of Dactylosporangioum roseum.</title>
        <authorList>
            <person name="Hartkoorn R.C."/>
            <person name="Beaudoing E."/>
            <person name="Hot D."/>
            <person name="Moureu S."/>
        </authorList>
    </citation>
    <scope>NUCLEOTIDE SEQUENCE</scope>
    <source>
        <strain evidence="8">NRRL B-16295</strain>
    </source>
</reference>
<dbReference type="SUPFAM" id="SSF49785">
    <property type="entry name" value="Galactose-binding domain-like"/>
    <property type="match status" value="1"/>
</dbReference>
<feature type="domain" description="DUF4982" evidence="7">
    <location>
        <begin position="624"/>
        <end position="678"/>
    </location>
</feature>
<keyword evidence="9" id="KW-1185">Reference proteome</keyword>
<proteinExistence type="inferred from homology"/>
<dbReference type="Gene3D" id="2.60.120.260">
    <property type="entry name" value="Galactose-binding domain-like"/>
    <property type="match status" value="1"/>
</dbReference>
<dbReference type="SUPFAM" id="SSF51445">
    <property type="entry name" value="(Trans)glycosidases"/>
    <property type="match status" value="1"/>
</dbReference>
<feature type="domain" description="Glycoside hydrolase family 2 catalytic" evidence="5">
    <location>
        <begin position="311"/>
        <end position="596"/>
    </location>
</feature>
<dbReference type="InterPro" id="IPR006101">
    <property type="entry name" value="Glyco_hydro_2"/>
</dbReference>
<dbReference type="PRINTS" id="PR00132">
    <property type="entry name" value="GLHYDRLASE2"/>
</dbReference>
<sequence>MTLSASAVLLSLAFSAPPELDGDGTPAGRLQVGLNADWRFLQGDRPGADGIGFDDAGWTPVSVPHTWNGSDGQDGGADYHRGTGWYRRHYTPAADWAGKRLWLQFDGANSVADVWVNGTHLGQHRGGYARFRFDATGALAPGRDNVVAVRVSNAPDPDVPPLSADYTFFGGIYRDVHLLATDALAVDLLDSAGPGVYVRQRSVGTSADVDVSVRVRNSSEQRREVIVRTTVTRTDGVAVADATSAVQRVAPGAVIRVVQPVTITAPRLWRGRADPFLYRANVEIRDAATGNVTDTVTERFGLRTVSIDPDRGLFLNGDHLALHGVNRHQDRLDRGWALTNADHKLDFDIMDEMGVNALRTAHYQQDQKVYDLADERGYLVWTEIPLVDSITDGLAFTGNAEQQLRELIRQNYNHPSIAFWGIGNEQHADDPATNRVLASLAKLAAAEDPDRLSTYAHSTAVIDGGLTAHSAVTGYNRYYGWYYGSADRLGVFLDNLHREQPAQRIALSEYGAGASIVQHQADPPPPQPAGAWHPEEYQALLHERYWAQISARPYLWGTFVWNMFDFAADQRGEGDTPGRNDKGLVTYERATRKDAFYWYKANWTATPFVYITSRRWVDRTDPATSVKVYGTADSVTLKVNGVQVGAATPLTGHAYTWSNVTLAPGTNTIEVTGVHAGTAYTDTATWTLR</sequence>
<evidence type="ECO:0000313" key="9">
    <source>
        <dbReference type="Proteomes" id="UP001058271"/>
    </source>
</evidence>
<accession>A0ABY5Z541</accession>